<dbReference type="PANTHER" id="PTHR37984">
    <property type="entry name" value="PROTEIN CBG26694"/>
    <property type="match status" value="1"/>
</dbReference>
<protein>
    <recommendedName>
        <fullName evidence="1">RNA-directed DNA polymerase</fullName>
        <ecNumber evidence="1">2.7.7.49</ecNumber>
    </recommendedName>
</protein>
<sequence length="875" mass="98329">MVSEVWNELFLLSGDAKKIKPVLDKFGDHFEPLKSEVFERFKFLRRHQLPGESFDSWIVCLRGMAKGCNYGASVESMLRDQVANGKEPQKRIGWCWSTPQRSKHTSGAGQSFVECSGCGRRHVAGRCSAAHITCFACGKNGHYAKRCPNPQSRSESRFPANAPSTGFKDQPTRRGTHMQLNSVESEGGDGAGARSLEEYVTHELRHEQYSAPGDNEWSENLTVDDVKVTVKLDSGASCNVMPQEVFRRLPVQRRRLRPGPRLRRYGAKNGYLAVLGVHTAKVVINGAVHVVDFVVVDEPGQPTILGLPSYPDPSVPPIVKEFVDVFTGLGKLPVEHTIKLGTGTNYVDPVASAASRLPFRLEEPVYRKLDQMVAEEILVPVTEPTEWVSRMLVASKPDGDIRICLDPSELNKAIQRQHFTVPTVEQLFAKIGFYQIPLSTASSFLCTMATPRGRYRFLRLPFGLKSAPEVYLQTMDELFGDLQGVIIYFDDFLVTGETKEELDDNLRKELPWLGHIIGEGVVKVDPAKVEAIVNMPEPTGKADLVRLLGMYVYGQQATVESDHKPLVGLIDKPVAECTPRIQRMRMQLQRFDFRVVYKPGRELFIADTLSRAHLPAQFEDDETQRCQEQVHALLDQIIPLRDTRSKYAQATDADPSLVLVKELLVSGWPEKKTHCPLPAKPYWNVRHRLSEVDGLVLYGERLVVPVSLRREAMDGIHYGHFGEVKCIRRAKSSVYWPGCDDQIRNVVASCGTCQENRHKNPALPILPSRIPVHPFQLVSADIFQFAGVHYLLLVDGYSKWPCVAKLRSLTSAATIEAMDCFFADFGAPEELMSDNGTQFASIEFNRSVSRVEFVISRLARNFHSRMDWRNVISKR</sequence>
<evidence type="ECO:0000256" key="7">
    <source>
        <dbReference type="SAM" id="MobiDB-lite"/>
    </source>
</evidence>
<evidence type="ECO:0000259" key="8">
    <source>
        <dbReference type="PROSITE" id="PS50158"/>
    </source>
</evidence>
<dbReference type="GO" id="GO:0003676">
    <property type="term" value="F:nucleic acid binding"/>
    <property type="evidence" value="ECO:0007669"/>
    <property type="project" value="InterPro"/>
</dbReference>
<dbReference type="SUPFAM" id="SSF53098">
    <property type="entry name" value="Ribonuclease H-like"/>
    <property type="match status" value="1"/>
</dbReference>
<keyword evidence="6" id="KW-0862">Zinc</keyword>
<keyword evidence="2" id="KW-0808">Transferase</keyword>
<reference evidence="10 11" key="1">
    <citation type="submission" date="2022-05" db="EMBL/GenBank/DDBJ databases">
        <title>A multi-omics perspective on studying reproductive biology in Daphnia sinensis.</title>
        <authorList>
            <person name="Jia J."/>
        </authorList>
    </citation>
    <scope>NUCLEOTIDE SEQUENCE [LARGE SCALE GENOMIC DNA]</scope>
    <source>
        <strain evidence="10 11">WSL</strain>
    </source>
</reference>
<keyword evidence="5" id="KW-0378">Hydrolase</keyword>
<dbReference type="Pfam" id="PF00665">
    <property type="entry name" value="rve"/>
    <property type="match status" value="1"/>
</dbReference>
<dbReference type="InterPro" id="IPR001584">
    <property type="entry name" value="Integrase_cat-core"/>
</dbReference>
<name>A0AAD5PVP9_9CRUS</name>
<dbReference type="CDD" id="cd01647">
    <property type="entry name" value="RT_LTR"/>
    <property type="match status" value="1"/>
</dbReference>
<dbReference type="Gene3D" id="2.40.70.10">
    <property type="entry name" value="Acid Proteases"/>
    <property type="match status" value="1"/>
</dbReference>
<dbReference type="InterPro" id="IPR036875">
    <property type="entry name" value="Znf_CCHC_sf"/>
</dbReference>
<accession>A0AAD5PVP9</accession>
<dbReference type="AlphaFoldDB" id="A0AAD5PVP9"/>
<dbReference type="PROSITE" id="PS50158">
    <property type="entry name" value="ZF_CCHC"/>
    <property type="match status" value="1"/>
</dbReference>
<dbReference type="FunFam" id="3.10.10.10:FF:000003">
    <property type="entry name" value="Retrovirus-related Pol polyprotein from transposon 297-like Protein"/>
    <property type="match status" value="1"/>
</dbReference>
<dbReference type="Pfam" id="PF00098">
    <property type="entry name" value="zf-CCHC"/>
    <property type="match status" value="1"/>
</dbReference>
<dbReference type="SUPFAM" id="SSF56672">
    <property type="entry name" value="DNA/RNA polymerases"/>
    <property type="match status" value="1"/>
</dbReference>
<dbReference type="Gene3D" id="3.30.420.10">
    <property type="entry name" value="Ribonuclease H-like superfamily/Ribonuclease H"/>
    <property type="match status" value="1"/>
</dbReference>
<dbReference type="Gene3D" id="4.10.60.10">
    <property type="entry name" value="Zinc finger, CCHC-type"/>
    <property type="match status" value="1"/>
</dbReference>
<evidence type="ECO:0000256" key="5">
    <source>
        <dbReference type="ARBA" id="ARBA00022759"/>
    </source>
</evidence>
<dbReference type="SMART" id="SM00343">
    <property type="entry name" value="ZnF_C2HC"/>
    <property type="match status" value="1"/>
</dbReference>
<dbReference type="GO" id="GO:0004519">
    <property type="term" value="F:endonuclease activity"/>
    <property type="evidence" value="ECO:0007669"/>
    <property type="project" value="UniProtKB-KW"/>
</dbReference>
<evidence type="ECO:0000256" key="3">
    <source>
        <dbReference type="ARBA" id="ARBA00022695"/>
    </source>
</evidence>
<dbReference type="PANTHER" id="PTHR37984:SF5">
    <property type="entry name" value="PROTEIN NYNRIN-LIKE"/>
    <property type="match status" value="1"/>
</dbReference>
<dbReference type="InterPro" id="IPR021109">
    <property type="entry name" value="Peptidase_aspartic_dom_sf"/>
</dbReference>
<dbReference type="Proteomes" id="UP000820818">
    <property type="component" value="Linkage Group LG6"/>
</dbReference>
<dbReference type="InterPro" id="IPR041588">
    <property type="entry name" value="Integrase_H2C2"/>
</dbReference>
<dbReference type="GO" id="GO:0003964">
    <property type="term" value="F:RNA-directed DNA polymerase activity"/>
    <property type="evidence" value="ECO:0007669"/>
    <property type="project" value="UniProtKB-EC"/>
</dbReference>
<gene>
    <name evidence="10" type="ORF">GHT06_017040</name>
</gene>
<comment type="caution">
    <text evidence="10">The sequence shown here is derived from an EMBL/GenBank/DDBJ whole genome shotgun (WGS) entry which is preliminary data.</text>
</comment>
<keyword evidence="3" id="KW-0548">Nucleotidyltransferase</keyword>
<dbReference type="InterPro" id="IPR043128">
    <property type="entry name" value="Rev_trsase/Diguanyl_cyclase"/>
</dbReference>
<dbReference type="InterPro" id="IPR000477">
    <property type="entry name" value="RT_dom"/>
</dbReference>
<feature type="region of interest" description="Disordered" evidence="7">
    <location>
        <begin position="148"/>
        <end position="175"/>
    </location>
</feature>
<dbReference type="InterPro" id="IPR050951">
    <property type="entry name" value="Retrovirus_Pol_polyprotein"/>
</dbReference>
<proteinExistence type="predicted"/>
<dbReference type="Gene3D" id="1.10.340.70">
    <property type="match status" value="1"/>
</dbReference>
<evidence type="ECO:0000313" key="10">
    <source>
        <dbReference type="EMBL" id="KAI9557220.1"/>
    </source>
</evidence>
<dbReference type="PROSITE" id="PS50994">
    <property type="entry name" value="INTEGRASE"/>
    <property type="match status" value="1"/>
</dbReference>
<evidence type="ECO:0000256" key="6">
    <source>
        <dbReference type="PROSITE-ProRule" id="PRU00047"/>
    </source>
</evidence>
<feature type="domain" description="CCHC-type" evidence="8">
    <location>
        <begin position="134"/>
        <end position="149"/>
    </location>
</feature>
<dbReference type="GO" id="GO:0008270">
    <property type="term" value="F:zinc ion binding"/>
    <property type="evidence" value="ECO:0007669"/>
    <property type="project" value="UniProtKB-KW"/>
</dbReference>
<keyword evidence="11" id="KW-1185">Reference proteome</keyword>
<dbReference type="GO" id="GO:0015074">
    <property type="term" value="P:DNA integration"/>
    <property type="evidence" value="ECO:0007669"/>
    <property type="project" value="InterPro"/>
</dbReference>
<dbReference type="Pfam" id="PF00078">
    <property type="entry name" value="RVT_1"/>
    <property type="match status" value="1"/>
</dbReference>
<dbReference type="InterPro" id="IPR043502">
    <property type="entry name" value="DNA/RNA_pol_sf"/>
</dbReference>
<keyword evidence="6" id="KW-0863">Zinc-finger</keyword>
<dbReference type="EC" id="2.7.7.49" evidence="1"/>
<dbReference type="InterPro" id="IPR001878">
    <property type="entry name" value="Znf_CCHC"/>
</dbReference>
<dbReference type="Gene3D" id="3.10.10.10">
    <property type="entry name" value="HIV Type 1 Reverse Transcriptase, subunit A, domain 1"/>
    <property type="match status" value="1"/>
</dbReference>
<dbReference type="SUPFAM" id="SSF57756">
    <property type="entry name" value="Retrovirus zinc finger-like domains"/>
    <property type="match status" value="1"/>
</dbReference>
<feature type="domain" description="Integrase catalytic" evidence="9">
    <location>
        <begin position="770"/>
        <end position="875"/>
    </location>
</feature>
<evidence type="ECO:0000256" key="1">
    <source>
        <dbReference type="ARBA" id="ARBA00012493"/>
    </source>
</evidence>
<dbReference type="GO" id="GO:0042575">
    <property type="term" value="C:DNA polymerase complex"/>
    <property type="evidence" value="ECO:0007669"/>
    <property type="project" value="UniProtKB-ARBA"/>
</dbReference>
<keyword evidence="6" id="KW-0479">Metal-binding</keyword>
<keyword evidence="4" id="KW-0540">Nuclease</keyword>
<evidence type="ECO:0000313" key="11">
    <source>
        <dbReference type="Proteomes" id="UP000820818"/>
    </source>
</evidence>
<evidence type="ECO:0000256" key="2">
    <source>
        <dbReference type="ARBA" id="ARBA00022679"/>
    </source>
</evidence>
<dbReference type="InterPro" id="IPR036397">
    <property type="entry name" value="RNaseH_sf"/>
</dbReference>
<dbReference type="FunFam" id="1.10.340.70:FF:000003">
    <property type="entry name" value="Protein CBG25708"/>
    <property type="match status" value="1"/>
</dbReference>
<dbReference type="EMBL" id="WJBH02000006">
    <property type="protein sequence ID" value="KAI9557220.1"/>
    <property type="molecule type" value="Genomic_DNA"/>
</dbReference>
<organism evidence="10 11">
    <name type="scientific">Daphnia sinensis</name>
    <dbReference type="NCBI Taxonomy" id="1820382"/>
    <lineage>
        <taxon>Eukaryota</taxon>
        <taxon>Metazoa</taxon>
        <taxon>Ecdysozoa</taxon>
        <taxon>Arthropoda</taxon>
        <taxon>Crustacea</taxon>
        <taxon>Branchiopoda</taxon>
        <taxon>Diplostraca</taxon>
        <taxon>Cladocera</taxon>
        <taxon>Anomopoda</taxon>
        <taxon>Daphniidae</taxon>
        <taxon>Daphnia</taxon>
        <taxon>Daphnia similis group</taxon>
    </lineage>
</organism>
<dbReference type="SUPFAM" id="SSF50630">
    <property type="entry name" value="Acid proteases"/>
    <property type="match status" value="1"/>
</dbReference>
<evidence type="ECO:0000256" key="4">
    <source>
        <dbReference type="ARBA" id="ARBA00022722"/>
    </source>
</evidence>
<keyword evidence="5" id="KW-0255">Endonuclease</keyword>
<evidence type="ECO:0000259" key="9">
    <source>
        <dbReference type="PROSITE" id="PS50994"/>
    </source>
</evidence>
<dbReference type="Gene3D" id="3.30.70.270">
    <property type="match status" value="1"/>
</dbReference>
<dbReference type="Pfam" id="PF17921">
    <property type="entry name" value="Integrase_H2C2"/>
    <property type="match status" value="1"/>
</dbReference>
<dbReference type="InterPro" id="IPR012337">
    <property type="entry name" value="RNaseH-like_sf"/>
</dbReference>